<gene>
    <name evidence="1" type="ORF">ASTO00021_LOCUS4974</name>
</gene>
<protein>
    <submittedName>
        <fullName evidence="1">Uncharacterized protein</fullName>
    </submittedName>
</protein>
<accession>A0A7S3LLQ6</accession>
<dbReference type="AlphaFoldDB" id="A0A7S3LLQ6"/>
<organism evidence="1">
    <name type="scientific">Aplanochytrium stocchinoi</name>
    <dbReference type="NCBI Taxonomy" id="215587"/>
    <lineage>
        <taxon>Eukaryota</taxon>
        <taxon>Sar</taxon>
        <taxon>Stramenopiles</taxon>
        <taxon>Bigyra</taxon>
        <taxon>Labyrinthulomycetes</taxon>
        <taxon>Thraustochytrida</taxon>
        <taxon>Thraustochytriidae</taxon>
        <taxon>Aplanochytrium</taxon>
    </lineage>
</organism>
<evidence type="ECO:0000313" key="1">
    <source>
        <dbReference type="EMBL" id="CAE0434678.1"/>
    </source>
</evidence>
<sequence>MIRELLQDHEWFRRELFAWLSLDSLLSLSTASKSVNFVRQVRNQTLQETARVWHNDPHTYHAHFWQRLTFRPDTKLARIYCKWKDQGWGNKKGMFSVVKGDGKAPNDGCEWGSDVVVGSEPAPHQWEKLYMDFPVHPAEKYSIWARAGGGGGHHIHIKDLSVHEMISNKI</sequence>
<name>A0A7S3LLQ6_9STRA</name>
<dbReference type="EMBL" id="HBIN01006800">
    <property type="protein sequence ID" value="CAE0434678.1"/>
    <property type="molecule type" value="Transcribed_RNA"/>
</dbReference>
<reference evidence="1" key="1">
    <citation type="submission" date="2021-01" db="EMBL/GenBank/DDBJ databases">
        <authorList>
            <person name="Corre E."/>
            <person name="Pelletier E."/>
            <person name="Niang G."/>
            <person name="Scheremetjew M."/>
            <person name="Finn R."/>
            <person name="Kale V."/>
            <person name="Holt S."/>
            <person name="Cochrane G."/>
            <person name="Meng A."/>
            <person name="Brown T."/>
            <person name="Cohen L."/>
        </authorList>
    </citation>
    <scope>NUCLEOTIDE SEQUENCE</scope>
    <source>
        <strain evidence="1">GSBS06</strain>
    </source>
</reference>
<proteinExistence type="predicted"/>